<name>A0AAU1ZT64_9ACTN</name>
<protein>
    <submittedName>
        <fullName evidence="2">Glycosyltransferase</fullName>
        <ecNumber evidence="2">2.4.-.-</ecNumber>
    </submittedName>
</protein>
<dbReference type="Pfam" id="PF00535">
    <property type="entry name" value="Glycos_transf_2"/>
    <property type="match status" value="1"/>
</dbReference>
<organism evidence="2">
    <name type="scientific">Streptomyces sp. NBC_00093</name>
    <dbReference type="NCBI Taxonomy" id="2975649"/>
    <lineage>
        <taxon>Bacteria</taxon>
        <taxon>Bacillati</taxon>
        <taxon>Actinomycetota</taxon>
        <taxon>Actinomycetes</taxon>
        <taxon>Kitasatosporales</taxon>
        <taxon>Streptomycetaceae</taxon>
        <taxon>Streptomyces</taxon>
    </lineage>
</organism>
<dbReference type="PANTHER" id="PTHR43685">
    <property type="entry name" value="GLYCOSYLTRANSFERASE"/>
    <property type="match status" value="1"/>
</dbReference>
<accession>A0AAU1ZT64</accession>
<dbReference type="PANTHER" id="PTHR43685:SF3">
    <property type="entry name" value="SLR2126 PROTEIN"/>
    <property type="match status" value="1"/>
</dbReference>
<dbReference type="CDD" id="cd00761">
    <property type="entry name" value="Glyco_tranf_GTA_type"/>
    <property type="match status" value="1"/>
</dbReference>
<keyword evidence="2" id="KW-0328">Glycosyltransferase</keyword>
<evidence type="ECO:0000259" key="1">
    <source>
        <dbReference type="Pfam" id="PF00535"/>
    </source>
</evidence>
<keyword evidence="2" id="KW-0808">Transferase</keyword>
<dbReference type="SUPFAM" id="SSF53448">
    <property type="entry name" value="Nucleotide-diphospho-sugar transferases"/>
    <property type="match status" value="1"/>
</dbReference>
<dbReference type="EMBL" id="CP108222">
    <property type="protein sequence ID" value="WTT15601.1"/>
    <property type="molecule type" value="Genomic_DNA"/>
</dbReference>
<dbReference type="GO" id="GO:0016757">
    <property type="term" value="F:glycosyltransferase activity"/>
    <property type="evidence" value="ECO:0007669"/>
    <property type="project" value="UniProtKB-KW"/>
</dbReference>
<evidence type="ECO:0000313" key="2">
    <source>
        <dbReference type="EMBL" id="WTT15601.1"/>
    </source>
</evidence>
<sequence length="336" mass="35742">MANSSTSDLRGTEDASPGMVTVAVCTVGRPLLTRALSNLAAGRTEVIAEVLVVDNARDSTLDQKQLSDVLAPLPLRVLPGPGGTSDGRNLALEQATTDVVLFFDDDCLPDPAWTAELASYMASEPTVAAAYGSVEPVPVPGGRVLTDKAPGIGQSAWGEVAGPGEEPQWCPAVTSPNWKPGITTSEPTMTWAVVGSSNNVALRRSLMLPGRPVFLPTLGPGTGTGSGEDTEFGYALMAGGRALAHVPQATMRHDSWLGPEETEWTERCYLRGTVEALGHHVLRGDERASLLLSDYLVYFAAGNRYGFEDLGEILEWAYGSHTAGQRRQPLRKSDLR</sequence>
<proteinExistence type="predicted"/>
<feature type="domain" description="Glycosyltransferase 2-like" evidence="1">
    <location>
        <begin position="22"/>
        <end position="131"/>
    </location>
</feature>
<dbReference type="InterPro" id="IPR029044">
    <property type="entry name" value="Nucleotide-diphossugar_trans"/>
</dbReference>
<dbReference type="Gene3D" id="3.90.550.10">
    <property type="entry name" value="Spore Coat Polysaccharide Biosynthesis Protein SpsA, Chain A"/>
    <property type="match status" value="1"/>
</dbReference>
<dbReference type="AlphaFoldDB" id="A0AAU1ZT64"/>
<dbReference type="InterPro" id="IPR001173">
    <property type="entry name" value="Glyco_trans_2-like"/>
</dbReference>
<gene>
    <name evidence="2" type="ORF">OHA22_08745</name>
</gene>
<dbReference type="InterPro" id="IPR050834">
    <property type="entry name" value="Glycosyltransf_2"/>
</dbReference>
<dbReference type="EC" id="2.4.-.-" evidence="2"/>
<reference evidence="2" key="1">
    <citation type="submission" date="2022-10" db="EMBL/GenBank/DDBJ databases">
        <title>The complete genomes of actinobacterial strains from the NBC collection.</title>
        <authorList>
            <person name="Joergensen T.S."/>
            <person name="Alvarez Arevalo M."/>
            <person name="Sterndorff E.B."/>
            <person name="Faurdal D."/>
            <person name="Vuksanovic O."/>
            <person name="Mourched A.-S."/>
            <person name="Charusanti P."/>
            <person name="Shaw S."/>
            <person name="Blin K."/>
            <person name="Weber T."/>
        </authorList>
    </citation>
    <scope>NUCLEOTIDE SEQUENCE</scope>
    <source>
        <strain evidence="2">NBC_00093</strain>
    </source>
</reference>